<keyword evidence="3" id="KW-1185">Reference proteome</keyword>
<dbReference type="AlphaFoldDB" id="A0A4Z1T9N4"/>
<dbReference type="PANTHER" id="PTHR13349:SF2">
    <property type="entry name" value="TRANSLATION MACHINERY-ASSOCIATED PROTEIN 16"/>
    <property type="match status" value="1"/>
</dbReference>
<dbReference type="EMBL" id="VDLU01000002">
    <property type="protein sequence ID" value="TNJ29229.1"/>
    <property type="molecule type" value="Genomic_DNA"/>
</dbReference>
<proteinExistence type="inferred from homology"/>
<organism evidence="2 3">
    <name type="scientific">Giardia muris</name>
    <dbReference type="NCBI Taxonomy" id="5742"/>
    <lineage>
        <taxon>Eukaryota</taxon>
        <taxon>Metamonada</taxon>
        <taxon>Diplomonadida</taxon>
        <taxon>Hexamitidae</taxon>
        <taxon>Giardiinae</taxon>
        <taxon>Giardia</taxon>
    </lineage>
</organism>
<comment type="similarity">
    <text evidence="1">Belongs to the TMA16 family.</text>
</comment>
<dbReference type="Proteomes" id="UP000315496">
    <property type="component" value="Chromosome 2"/>
</dbReference>
<name>A0A4Z1T9N4_GIAMU</name>
<dbReference type="VEuPathDB" id="GiardiaDB:GMRT_11972"/>
<evidence type="ECO:0000256" key="1">
    <source>
        <dbReference type="ARBA" id="ARBA00034127"/>
    </source>
</evidence>
<protein>
    <submittedName>
        <fullName evidence="2">Translation machinery-associated protein 16</fullName>
    </submittedName>
</protein>
<dbReference type="InterPro" id="IPR038356">
    <property type="entry name" value="Tma16_sf"/>
</dbReference>
<evidence type="ECO:0000313" key="2">
    <source>
        <dbReference type="EMBL" id="TNJ29229.1"/>
    </source>
</evidence>
<dbReference type="Pfam" id="PF11176">
    <property type="entry name" value="Tma16"/>
    <property type="match status" value="1"/>
</dbReference>
<dbReference type="PANTHER" id="PTHR13349">
    <property type="entry name" value="TRANSLATION MACHINERY-ASSOCIATED PROTEIN 16"/>
    <property type="match status" value="1"/>
</dbReference>
<dbReference type="Gene3D" id="1.20.1440.170">
    <property type="entry name" value="Translation machinery-associated protein 16-like"/>
    <property type="match status" value="1"/>
</dbReference>
<dbReference type="GO" id="GO:0005634">
    <property type="term" value="C:nucleus"/>
    <property type="evidence" value="ECO:0007669"/>
    <property type="project" value="TreeGrafter"/>
</dbReference>
<reference evidence="2 3" key="1">
    <citation type="submission" date="2019-05" db="EMBL/GenBank/DDBJ databases">
        <title>The compact genome of Giardia muris reveals important steps in the evolution of intestinal protozoan parasites.</title>
        <authorList>
            <person name="Xu F."/>
            <person name="Jimenez-Gonzalez A."/>
            <person name="Einarsson E."/>
            <person name="Astvaldsson A."/>
            <person name="Peirasmaki D."/>
            <person name="Eckmann L."/>
            <person name="Andersson J.O."/>
            <person name="Svard S.G."/>
            <person name="Jerlstrom-Hultqvist J."/>
        </authorList>
    </citation>
    <scope>NUCLEOTIDE SEQUENCE [LARGE SCALE GENOMIC DNA]</scope>
    <source>
        <strain evidence="2 3">Roberts-Thomson</strain>
    </source>
</reference>
<dbReference type="OrthoDB" id="10251725at2759"/>
<comment type="caution">
    <text evidence="2">The sequence shown here is derived from an EMBL/GenBank/DDBJ whole genome shotgun (WGS) entry which is preliminary data.</text>
</comment>
<sequence>MPKKQFIHPKSREALQTVVKLNKERRKAGRQLEHRSATRRPVLAKLRWFQDYLRRDIDRTEYTPDELKTLATEYIIEMYKTEILPKLSVDKKARATMLAAQASAKELIDTVTSGRYRVPDITSPLNVRAIITWDNSMQTESGIKYICVRIADLPQLLPK</sequence>
<gene>
    <name evidence="2" type="ORF">GMRT_11972</name>
</gene>
<dbReference type="InterPro" id="IPR021346">
    <property type="entry name" value="Tma16"/>
</dbReference>
<accession>A0A4Z1T9N4</accession>
<evidence type="ECO:0000313" key="3">
    <source>
        <dbReference type="Proteomes" id="UP000315496"/>
    </source>
</evidence>